<evidence type="ECO:0000313" key="14">
    <source>
        <dbReference type="Proteomes" id="UP000261540"/>
    </source>
</evidence>
<evidence type="ECO:0000256" key="7">
    <source>
        <dbReference type="ARBA" id="ARBA00023128"/>
    </source>
</evidence>
<dbReference type="GO" id="GO:0016150">
    <property type="term" value="F:translation release factor activity, codon nonspecific"/>
    <property type="evidence" value="ECO:0007669"/>
    <property type="project" value="TreeGrafter"/>
</dbReference>
<feature type="domain" description="Prokaryotic-type class I peptide chain release factors" evidence="12">
    <location>
        <begin position="49"/>
        <end position="178"/>
    </location>
</feature>
<evidence type="ECO:0000256" key="5">
    <source>
        <dbReference type="ARBA" id="ARBA00022946"/>
    </source>
</evidence>
<dbReference type="STRING" id="1676925.ENSPKIP00000022025"/>
<dbReference type="Pfam" id="PF00472">
    <property type="entry name" value="RF-1"/>
    <property type="match status" value="1"/>
</dbReference>
<evidence type="ECO:0000259" key="12">
    <source>
        <dbReference type="Pfam" id="PF00472"/>
    </source>
</evidence>
<dbReference type="AlphaFoldDB" id="A0A3B3RVZ2"/>
<keyword evidence="4" id="KW-0648">Protein biosynthesis</keyword>
<dbReference type="GeneTree" id="ENSGT00940000174780"/>
<dbReference type="Proteomes" id="UP000261540">
    <property type="component" value="Unplaced"/>
</dbReference>
<name>A0A3B3RVZ2_9TELE</name>
<dbReference type="GO" id="GO:0004045">
    <property type="term" value="F:peptidyl-tRNA hydrolase activity"/>
    <property type="evidence" value="ECO:0007669"/>
    <property type="project" value="UniProtKB-EC"/>
</dbReference>
<evidence type="ECO:0000313" key="13">
    <source>
        <dbReference type="Ensembl" id="ENSPKIP00000022025.1"/>
    </source>
</evidence>
<evidence type="ECO:0000256" key="6">
    <source>
        <dbReference type="ARBA" id="ARBA00022980"/>
    </source>
</evidence>
<dbReference type="InterPro" id="IPR052104">
    <property type="entry name" value="Mito_Release_Factor_mL62"/>
</dbReference>
<reference evidence="13" key="1">
    <citation type="submission" date="2025-08" db="UniProtKB">
        <authorList>
            <consortium name="Ensembl"/>
        </authorList>
    </citation>
    <scope>IDENTIFICATION</scope>
</reference>
<evidence type="ECO:0000256" key="9">
    <source>
        <dbReference type="ARBA" id="ARBA00038225"/>
    </source>
</evidence>
<accession>A0A3B3RVZ2</accession>
<keyword evidence="3" id="KW-0378">Hydrolase</keyword>
<proteinExistence type="inferred from homology"/>
<evidence type="ECO:0000256" key="2">
    <source>
        <dbReference type="ARBA" id="ARBA00013260"/>
    </source>
</evidence>
<evidence type="ECO:0000256" key="3">
    <source>
        <dbReference type="ARBA" id="ARBA00022801"/>
    </source>
</evidence>
<evidence type="ECO:0000256" key="8">
    <source>
        <dbReference type="ARBA" id="ARBA00023274"/>
    </source>
</evidence>
<keyword evidence="6" id="KW-0689">Ribosomal protein</keyword>
<dbReference type="InterPro" id="IPR000352">
    <property type="entry name" value="Pep_chain_release_fac_I"/>
</dbReference>
<protein>
    <recommendedName>
        <fullName evidence="10">Large ribosomal subunit protein mL62</fullName>
        <ecNumber evidence="2">3.1.1.29</ecNumber>
    </recommendedName>
    <alternativeName>
        <fullName evidence="11">Peptidyl-tRNA hydrolase ICT1, mitochondrial</fullName>
    </alternativeName>
</protein>
<dbReference type="GO" id="GO:0070126">
    <property type="term" value="P:mitochondrial translational termination"/>
    <property type="evidence" value="ECO:0007669"/>
    <property type="project" value="TreeGrafter"/>
</dbReference>
<organism evidence="13 14">
    <name type="scientific">Paramormyrops kingsleyae</name>
    <dbReference type="NCBI Taxonomy" id="1676925"/>
    <lineage>
        <taxon>Eukaryota</taxon>
        <taxon>Metazoa</taxon>
        <taxon>Chordata</taxon>
        <taxon>Craniata</taxon>
        <taxon>Vertebrata</taxon>
        <taxon>Euteleostomi</taxon>
        <taxon>Actinopterygii</taxon>
        <taxon>Neopterygii</taxon>
        <taxon>Teleostei</taxon>
        <taxon>Osteoglossocephala</taxon>
        <taxon>Osteoglossomorpha</taxon>
        <taxon>Osteoglossiformes</taxon>
        <taxon>Mormyridae</taxon>
        <taxon>Paramormyrops</taxon>
    </lineage>
</organism>
<evidence type="ECO:0000256" key="11">
    <source>
        <dbReference type="ARBA" id="ARBA00041531"/>
    </source>
</evidence>
<dbReference type="FunFam" id="3.30.160.20:FF:000050">
    <property type="entry name" value="Peptidyl-tRNA hydrolase ICT1, mitochondrial"/>
    <property type="match status" value="1"/>
</dbReference>
<dbReference type="GO" id="GO:0005762">
    <property type="term" value="C:mitochondrial large ribosomal subunit"/>
    <property type="evidence" value="ECO:0007669"/>
    <property type="project" value="TreeGrafter"/>
</dbReference>
<keyword evidence="7" id="KW-0496">Mitochondrion</keyword>
<dbReference type="PANTHER" id="PTHR11075">
    <property type="entry name" value="PEPTIDE CHAIN RELEASE FACTOR"/>
    <property type="match status" value="1"/>
</dbReference>
<keyword evidence="8" id="KW-0687">Ribonucleoprotein</keyword>
<dbReference type="PANTHER" id="PTHR11075:SF54">
    <property type="entry name" value="LARGE RIBOSOMAL SUBUNIT PROTEIN ML62"/>
    <property type="match status" value="1"/>
</dbReference>
<dbReference type="Ensembl" id="ENSPKIT00000002678.1">
    <property type="protein sequence ID" value="ENSPKIP00000022025.1"/>
    <property type="gene ID" value="ENSPKIG00000006177.1"/>
</dbReference>
<keyword evidence="14" id="KW-1185">Reference proteome</keyword>
<dbReference type="SUPFAM" id="SSF110916">
    <property type="entry name" value="Peptidyl-tRNA hydrolase domain-like"/>
    <property type="match status" value="1"/>
</dbReference>
<evidence type="ECO:0000256" key="10">
    <source>
        <dbReference type="ARBA" id="ARBA00039441"/>
    </source>
</evidence>
<keyword evidence="5" id="KW-0809">Transit peptide</keyword>
<dbReference type="EC" id="3.1.1.29" evidence="2"/>
<dbReference type="Gene3D" id="3.30.160.20">
    <property type="match status" value="1"/>
</dbReference>
<comment type="similarity">
    <text evidence="9">Belongs to the prokaryotic/mitochondrial release factor family. Mitochondrion-specific ribosomal protein mL62 subfamily.</text>
</comment>
<evidence type="ECO:0000256" key="1">
    <source>
        <dbReference type="ARBA" id="ARBA00004173"/>
    </source>
</evidence>
<evidence type="ECO:0000256" key="4">
    <source>
        <dbReference type="ARBA" id="ARBA00022917"/>
    </source>
</evidence>
<comment type="subcellular location">
    <subcellularLocation>
        <location evidence="1">Mitochondrion</location>
    </subcellularLocation>
</comment>
<dbReference type="GO" id="GO:0005743">
    <property type="term" value="C:mitochondrial inner membrane"/>
    <property type="evidence" value="ECO:0007669"/>
    <property type="project" value="UniProtKB-ARBA"/>
</dbReference>
<sequence length="183" mass="21064">MLRLFGLKPCVVPTQIKAVLHHQYMNAELDATNIFTSIRKRTPIVIAFICPDRLTVTYSRSSGPGGQHVNKVNTKAEIRFHVQTADWIPDDVRNKIIIQNKNRINKVGELLVTSEASRSQQQNLNDCLQKIQDIIAEASQKPHEPTEEDIAIRRARLDYMNKERLKQKKIHSVIKQSRKVDFD</sequence>
<reference evidence="13" key="2">
    <citation type="submission" date="2025-09" db="UniProtKB">
        <authorList>
            <consortium name="Ensembl"/>
        </authorList>
    </citation>
    <scope>IDENTIFICATION</scope>
</reference>